<feature type="region of interest" description="Disordered" evidence="14">
    <location>
        <begin position="66"/>
        <end position="87"/>
    </location>
</feature>
<keyword evidence="6" id="KW-0560">Oxidoreductase</keyword>
<evidence type="ECO:0000256" key="10">
    <source>
        <dbReference type="ARBA" id="ARBA00032824"/>
    </source>
</evidence>
<dbReference type="GO" id="GO:0005634">
    <property type="term" value="C:nucleus"/>
    <property type="evidence" value="ECO:0007669"/>
    <property type="project" value="UniProtKB-SubCell"/>
</dbReference>
<keyword evidence="9" id="KW-0676">Redox-active center</keyword>
<keyword evidence="5" id="KW-0049">Antioxidant</keyword>
<accession>A0A1Y2M7J4</accession>
<dbReference type="Pfam" id="PF00578">
    <property type="entry name" value="AhpC-TSA"/>
    <property type="match status" value="1"/>
</dbReference>
<dbReference type="InterPro" id="IPR013766">
    <property type="entry name" value="Thioredoxin_domain"/>
</dbReference>
<evidence type="ECO:0000256" key="8">
    <source>
        <dbReference type="ARBA" id="ARBA00023242"/>
    </source>
</evidence>
<evidence type="ECO:0000256" key="3">
    <source>
        <dbReference type="ARBA" id="ARBA00013017"/>
    </source>
</evidence>
<feature type="domain" description="Thioredoxin" evidence="15">
    <location>
        <begin position="55"/>
        <end position="238"/>
    </location>
</feature>
<keyword evidence="4" id="KW-0575">Peroxidase</keyword>
<dbReference type="CDD" id="cd03017">
    <property type="entry name" value="PRX_BCP"/>
    <property type="match status" value="1"/>
</dbReference>
<evidence type="ECO:0000256" key="13">
    <source>
        <dbReference type="ARBA" id="ARBA00077538"/>
    </source>
</evidence>
<evidence type="ECO:0000256" key="5">
    <source>
        <dbReference type="ARBA" id="ARBA00022862"/>
    </source>
</evidence>
<reference evidence="16 17" key="1">
    <citation type="journal article" date="2017" name="Genome Announc.">
        <title>Genome sequence of the saprophytic ascomycete Epicoccum nigrum ICMP 19927 strain isolated from New Zealand.</title>
        <authorList>
            <person name="Fokin M."/>
            <person name="Fleetwood D."/>
            <person name="Weir B.S."/>
            <person name="Villas-Boas S.G."/>
        </authorList>
    </citation>
    <scope>NUCLEOTIDE SEQUENCE [LARGE SCALE GENOMIC DNA]</scope>
    <source>
        <strain evidence="16 17">ICMP 19927</strain>
    </source>
</reference>
<dbReference type="GO" id="GO:0034599">
    <property type="term" value="P:cellular response to oxidative stress"/>
    <property type="evidence" value="ECO:0007669"/>
    <property type="project" value="UniProtKB-ARBA"/>
</dbReference>
<evidence type="ECO:0000256" key="1">
    <source>
        <dbReference type="ARBA" id="ARBA00004123"/>
    </source>
</evidence>
<dbReference type="SUPFAM" id="SSF52833">
    <property type="entry name" value="Thioredoxin-like"/>
    <property type="match status" value="1"/>
</dbReference>
<comment type="subcellular location">
    <subcellularLocation>
        <location evidence="1">Nucleus</location>
    </subcellularLocation>
</comment>
<dbReference type="Proteomes" id="UP000193240">
    <property type="component" value="Unassembled WGS sequence"/>
</dbReference>
<feature type="region of interest" description="Disordered" evidence="14">
    <location>
        <begin position="1"/>
        <end position="34"/>
    </location>
</feature>
<organism evidence="16 17">
    <name type="scientific">Epicoccum nigrum</name>
    <name type="common">Soil fungus</name>
    <name type="synonym">Epicoccum purpurascens</name>
    <dbReference type="NCBI Taxonomy" id="105696"/>
    <lineage>
        <taxon>Eukaryota</taxon>
        <taxon>Fungi</taxon>
        <taxon>Dikarya</taxon>
        <taxon>Ascomycota</taxon>
        <taxon>Pezizomycotina</taxon>
        <taxon>Dothideomycetes</taxon>
        <taxon>Pleosporomycetidae</taxon>
        <taxon>Pleosporales</taxon>
        <taxon>Pleosporineae</taxon>
        <taxon>Didymellaceae</taxon>
        <taxon>Epicoccum</taxon>
    </lineage>
</organism>
<evidence type="ECO:0000256" key="11">
    <source>
        <dbReference type="ARBA" id="ARBA00038489"/>
    </source>
</evidence>
<evidence type="ECO:0000256" key="7">
    <source>
        <dbReference type="ARBA" id="ARBA00023157"/>
    </source>
</evidence>
<name>A0A1Y2M7J4_EPING</name>
<keyword evidence="8" id="KW-0539">Nucleus</keyword>
<dbReference type="FunFam" id="3.40.30.10:FF:000157">
    <property type="entry name" value="DOT5p Nuclear thiol peroxidase"/>
    <property type="match status" value="1"/>
</dbReference>
<evidence type="ECO:0000313" key="16">
    <source>
        <dbReference type="EMBL" id="OSS52094.1"/>
    </source>
</evidence>
<evidence type="ECO:0000256" key="4">
    <source>
        <dbReference type="ARBA" id="ARBA00022559"/>
    </source>
</evidence>
<evidence type="ECO:0000259" key="15">
    <source>
        <dbReference type="PROSITE" id="PS51352"/>
    </source>
</evidence>
<dbReference type="InParanoid" id="A0A1Y2M7J4"/>
<dbReference type="PANTHER" id="PTHR42801:SF23">
    <property type="entry name" value="PEROXIREDOXIN DOT5"/>
    <property type="match status" value="1"/>
</dbReference>
<dbReference type="Gene3D" id="3.40.30.10">
    <property type="entry name" value="Glutaredoxin"/>
    <property type="match status" value="1"/>
</dbReference>
<dbReference type="STRING" id="105696.A0A1Y2M7J4"/>
<dbReference type="PANTHER" id="PTHR42801">
    <property type="entry name" value="THIOREDOXIN-DEPENDENT PEROXIDE REDUCTASE"/>
    <property type="match status" value="1"/>
</dbReference>
<dbReference type="AlphaFoldDB" id="A0A1Y2M7J4"/>
<dbReference type="InterPro" id="IPR000866">
    <property type="entry name" value="AhpC/TSA"/>
</dbReference>
<keyword evidence="17" id="KW-1185">Reference proteome</keyword>
<comment type="catalytic activity">
    <reaction evidence="12">
        <text>a hydroperoxide + [thioredoxin]-dithiol = an alcohol + [thioredoxin]-disulfide + H2O</text>
        <dbReference type="Rhea" id="RHEA:62620"/>
        <dbReference type="Rhea" id="RHEA-COMP:10698"/>
        <dbReference type="Rhea" id="RHEA-COMP:10700"/>
        <dbReference type="ChEBI" id="CHEBI:15377"/>
        <dbReference type="ChEBI" id="CHEBI:29950"/>
        <dbReference type="ChEBI" id="CHEBI:30879"/>
        <dbReference type="ChEBI" id="CHEBI:35924"/>
        <dbReference type="ChEBI" id="CHEBI:50058"/>
        <dbReference type="EC" id="1.11.1.24"/>
    </reaction>
</comment>
<proteinExistence type="inferred from homology"/>
<dbReference type="EMBL" id="KZ107840">
    <property type="protein sequence ID" value="OSS52094.1"/>
    <property type="molecule type" value="Genomic_DNA"/>
</dbReference>
<dbReference type="InterPro" id="IPR050924">
    <property type="entry name" value="Peroxiredoxin_BCP/PrxQ"/>
</dbReference>
<dbReference type="PROSITE" id="PS51352">
    <property type="entry name" value="THIOREDOXIN_2"/>
    <property type="match status" value="1"/>
</dbReference>
<dbReference type="GO" id="GO:0005737">
    <property type="term" value="C:cytoplasm"/>
    <property type="evidence" value="ECO:0007669"/>
    <property type="project" value="TreeGrafter"/>
</dbReference>
<dbReference type="InterPro" id="IPR036249">
    <property type="entry name" value="Thioredoxin-like_sf"/>
</dbReference>
<evidence type="ECO:0000256" key="14">
    <source>
        <dbReference type="SAM" id="MobiDB-lite"/>
    </source>
</evidence>
<gene>
    <name evidence="16" type="ORF">B5807_03656</name>
</gene>
<dbReference type="GO" id="GO:0045454">
    <property type="term" value="P:cell redox homeostasis"/>
    <property type="evidence" value="ECO:0007669"/>
    <property type="project" value="TreeGrafter"/>
</dbReference>
<sequence>MVELRKRKTPPPAPVRPAKKASAPKSKKAAKDKTVVEQATEAVTEAAGVVAEAVTDAVEAAKEAVADATNGDSKTAAAGASTSGPPKVGDTIDLAGFGGEVETHDGHKTTLAKLVEESKGGVVLFTYPKASTPGCTTQVCLFRDSYAPLTATGFSIFGLSNDSPKANTTFKTKQNLPYSLLCDPSQTLISAIGLKKAPKGTTRGVFVVNKEGKVLASEPGSPAGTHKVVQDLVASSGDVKEDDTKVAETAAEVADTAAKVDG</sequence>
<evidence type="ECO:0000256" key="9">
    <source>
        <dbReference type="ARBA" id="ARBA00023284"/>
    </source>
</evidence>
<comment type="similarity">
    <text evidence="11">Belongs to the peroxiredoxin family. BCP/PrxQ subfamily.</text>
</comment>
<dbReference type="GO" id="GO:0008379">
    <property type="term" value="F:thioredoxin peroxidase activity"/>
    <property type="evidence" value="ECO:0007669"/>
    <property type="project" value="TreeGrafter"/>
</dbReference>
<protein>
    <recommendedName>
        <fullName evidence="3">thioredoxin-dependent peroxiredoxin</fullName>
        <ecNumber evidence="3">1.11.1.24</ecNumber>
    </recommendedName>
    <alternativeName>
        <fullName evidence="13">Nuclear thiol peroxidase</fullName>
    </alternativeName>
    <alternativeName>
        <fullName evidence="10">Thioredoxin peroxidase</fullName>
    </alternativeName>
</protein>
<dbReference type="OMA" id="RCHWVIE"/>
<comment type="subunit">
    <text evidence="2">Monomer.</text>
</comment>
<evidence type="ECO:0000256" key="12">
    <source>
        <dbReference type="ARBA" id="ARBA00049091"/>
    </source>
</evidence>
<evidence type="ECO:0000313" key="17">
    <source>
        <dbReference type="Proteomes" id="UP000193240"/>
    </source>
</evidence>
<keyword evidence="7" id="KW-1015">Disulfide bond</keyword>
<evidence type="ECO:0000256" key="2">
    <source>
        <dbReference type="ARBA" id="ARBA00011245"/>
    </source>
</evidence>
<dbReference type="EC" id="1.11.1.24" evidence="3"/>
<evidence type="ECO:0000256" key="6">
    <source>
        <dbReference type="ARBA" id="ARBA00023002"/>
    </source>
</evidence>